<protein>
    <recommendedName>
        <fullName evidence="8">L-arabinose isomerase C-terminal domain-containing protein</fullName>
    </recommendedName>
</protein>
<keyword evidence="4" id="KW-0413">Isomerase</keyword>
<evidence type="ECO:0000256" key="3">
    <source>
        <dbReference type="ARBA" id="ARBA00023211"/>
    </source>
</evidence>
<dbReference type="SUPFAM" id="SSF53743">
    <property type="entry name" value="FucI/AraA N-terminal and middle domains"/>
    <property type="match status" value="1"/>
</dbReference>
<evidence type="ECO:0000256" key="5">
    <source>
        <dbReference type="ARBA" id="ARBA00023277"/>
    </source>
</evidence>
<sequence length="240" mass="25934">MQLDREVFELDASVDDDLAWAARVSVGLDRLVEDFELDSLAYYHRGLDGEIHERLGAGMILGSSLLTARGIPAAGEYELRTSLAMLIMDRLGAGGSFTELQALDFHRGHVEMGHDGPAHLAISARKPLLRGLGVYHGKRGWGVSVEFDVKHGPVTVFGLRQARDGGYGFVVSEGEVVDGPLLRIGNTTSRVDFGCDPGEWTDEWSATGISHHWALGTGHRAADLRATADLLGADLVHVQP</sequence>
<keyword evidence="1" id="KW-0479">Metal-binding</keyword>
<dbReference type="InterPro" id="IPR003762">
    <property type="entry name" value="Lara_isomerase"/>
</dbReference>
<evidence type="ECO:0000256" key="4">
    <source>
        <dbReference type="ARBA" id="ARBA00023235"/>
    </source>
</evidence>
<proteinExistence type="predicted"/>
<keyword evidence="7" id="KW-1185">Reference proteome</keyword>
<organism evidence="6 7">
    <name type="scientific">Nonomuraea harbinensis</name>
    <dbReference type="NCBI Taxonomy" id="1286938"/>
    <lineage>
        <taxon>Bacteria</taxon>
        <taxon>Bacillati</taxon>
        <taxon>Actinomycetota</taxon>
        <taxon>Actinomycetes</taxon>
        <taxon>Streptosporangiales</taxon>
        <taxon>Streptosporangiaceae</taxon>
        <taxon>Nonomuraea</taxon>
    </lineage>
</organism>
<evidence type="ECO:0000313" key="6">
    <source>
        <dbReference type="EMBL" id="MFC5814235.1"/>
    </source>
</evidence>
<dbReference type="EMBL" id="JBHSNW010000002">
    <property type="protein sequence ID" value="MFC5814235.1"/>
    <property type="molecule type" value="Genomic_DNA"/>
</dbReference>
<comment type="caution">
    <text evidence="6">The sequence shown here is derived from an EMBL/GenBank/DDBJ whole genome shotgun (WGS) entry which is preliminary data.</text>
</comment>
<gene>
    <name evidence="6" type="ORF">ACFPUY_04020</name>
</gene>
<reference evidence="7" key="1">
    <citation type="journal article" date="2019" name="Int. J. Syst. Evol. Microbiol.">
        <title>The Global Catalogue of Microorganisms (GCM) 10K type strain sequencing project: providing services to taxonomists for standard genome sequencing and annotation.</title>
        <authorList>
            <consortium name="The Broad Institute Genomics Platform"/>
            <consortium name="The Broad Institute Genome Sequencing Center for Infectious Disease"/>
            <person name="Wu L."/>
            <person name="Ma J."/>
        </authorList>
    </citation>
    <scope>NUCLEOTIDE SEQUENCE [LARGE SCALE GENOMIC DNA]</scope>
    <source>
        <strain evidence="7">CGMCC 4.7106</strain>
    </source>
</reference>
<dbReference type="InterPro" id="IPR009015">
    <property type="entry name" value="Fucose_isomerase_N/cen_sf"/>
</dbReference>
<keyword evidence="3" id="KW-0464">Manganese</keyword>
<dbReference type="RefSeq" id="WP_246641153.1">
    <property type="nucleotide sequence ID" value="NZ_JAHKRN010000061.1"/>
</dbReference>
<name>A0ABW1BLX1_9ACTN</name>
<evidence type="ECO:0000256" key="2">
    <source>
        <dbReference type="ARBA" id="ARBA00022935"/>
    </source>
</evidence>
<evidence type="ECO:0008006" key="8">
    <source>
        <dbReference type="Google" id="ProtNLM"/>
    </source>
</evidence>
<evidence type="ECO:0000256" key="1">
    <source>
        <dbReference type="ARBA" id="ARBA00022723"/>
    </source>
</evidence>
<dbReference type="InterPro" id="IPR004216">
    <property type="entry name" value="Fuc/Ara_isomerase_C"/>
</dbReference>
<dbReference type="PANTHER" id="PTHR38464:SF1">
    <property type="entry name" value="L-ARABINOSE ISOMERASE"/>
    <property type="match status" value="1"/>
</dbReference>
<dbReference type="Proteomes" id="UP001596096">
    <property type="component" value="Unassembled WGS sequence"/>
</dbReference>
<evidence type="ECO:0000313" key="7">
    <source>
        <dbReference type="Proteomes" id="UP001596096"/>
    </source>
</evidence>
<keyword evidence="5" id="KW-0119">Carbohydrate metabolism</keyword>
<dbReference type="PANTHER" id="PTHR38464">
    <property type="entry name" value="L-ARABINOSE ISOMERASE"/>
    <property type="match status" value="1"/>
</dbReference>
<dbReference type="SUPFAM" id="SSF50443">
    <property type="entry name" value="FucI/AraA C-terminal domain-like"/>
    <property type="match status" value="1"/>
</dbReference>
<keyword evidence="2" id="KW-0054">Arabinose catabolism</keyword>
<accession>A0ABW1BLX1</accession>